<dbReference type="Pfam" id="PF16074">
    <property type="entry name" value="PilW"/>
    <property type="match status" value="1"/>
</dbReference>
<accession>A0ABQ2PKL0</accession>
<sequence length="347" mass="35847">MNIVELMVAIVIWLLASLAIMSSATFFDNNRRGITGENSVQENAMFALMDFQRDVKNSGAGFAGSNNVTCTSLNAANGTTTLADGASVAPVVITGSGANNTSDTVTTLSAASFLAASPGLTRDAMSSATASINIYSSKDWSVGDVYMLSSGTGSPCTVGSITALTTNSLGATITHSTSGTGSTWNGGTYTNSPAYGAKSSISKIGGLNWVSYQVSNQSLNMVDKIAQTTTLLADNVVLMKAQYGVGTGSTSTVSSWVAGSGSWAAPLNATQISQIRAVRIAMVVRIPAKLKPSVSGGSCDATTTSPKVWSGTQTMDISGLTNWQCYKYRTLTLTIPLKNFIFSGTST</sequence>
<evidence type="ECO:0008006" key="4">
    <source>
        <dbReference type="Google" id="ProtNLM"/>
    </source>
</evidence>
<name>A0ABQ2PKL0_9NEIS</name>
<comment type="caution">
    <text evidence="2">The sequence shown here is derived from an EMBL/GenBank/DDBJ whole genome shotgun (WGS) entry which is preliminary data.</text>
</comment>
<dbReference type="EMBL" id="BMLY01000002">
    <property type="protein sequence ID" value="GGP25770.1"/>
    <property type="molecule type" value="Genomic_DNA"/>
</dbReference>
<proteinExistence type="predicted"/>
<organism evidence="2 3">
    <name type="scientific">Silvimonas amylolytica</name>
    <dbReference type="NCBI Taxonomy" id="449663"/>
    <lineage>
        <taxon>Bacteria</taxon>
        <taxon>Pseudomonadati</taxon>
        <taxon>Pseudomonadota</taxon>
        <taxon>Betaproteobacteria</taxon>
        <taxon>Neisseriales</taxon>
        <taxon>Chitinibacteraceae</taxon>
        <taxon>Silvimonas</taxon>
    </lineage>
</organism>
<keyword evidence="1" id="KW-0472">Membrane</keyword>
<evidence type="ECO:0000313" key="2">
    <source>
        <dbReference type="EMBL" id="GGP25770.1"/>
    </source>
</evidence>
<dbReference type="Proteomes" id="UP000621859">
    <property type="component" value="Unassembled WGS sequence"/>
</dbReference>
<gene>
    <name evidence="2" type="ORF">GCM10010971_15890</name>
</gene>
<keyword evidence="1" id="KW-1133">Transmembrane helix</keyword>
<keyword evidence="1" id="KW-0812">Transmembrane</keyword>
<feature type="transmembrane region" description="Helical" evidence="1">
    <location>
        <begin position="6"/>
        <end position="27"/>
    </location>
</feature>
<reference evidence="3" key="1">
    <citation type="journal article" date="2019" name="Int. J. Syst. Evol. Microbiol.">
        <title>The Global Catalogue of Microorganisms (GCM) 10K type strain sequencing project: providing services to taxonomists for standard genome sequencing and annotation.</title>
        <authorList>
            <consortium name="The Broad Institute Genomics Platform"/>
            <consortium name="The Broad Institute Genome Sequencing Center for Infectious Disease"/>
            <person name="Wu L."/>
            <person name="Ma J."/>
        </authorList>
    </citation>
    <scope>NUCLEOTIDE SEQUENCE [LARGE SCALE GENOMIC DNA]</scope>
    <source>
        <strain evidence="3">CGMCC 1.8860</strain>
    </source>
</reference>
<dbReference type="RefSeq" id="WP_188691487.1">
    <property type="nucleotide sequence ID" value="NZ_BMLY01000002.1"/>
</dbReference>
<evidence type="ECO:0000313" key="3">
    <source>
        <dbReference type="Proteomes" id="UP000621859"/>
    </source>
</evidence>
<evidence type="ECO:0000256" key="1">
    <source>
        <dbReference type="SAM" id="Phobius"/>
    </source>
</evidence>
<keyword evidence="3" id="KW-1185">Reference proteome</keyword>
<protein>
    <recommendedName>
        <fullName evidence="4">Type IV pilus assembly protein PilW</fullName>
    </recommendedName>
</protein>
<dbReference type="InterPro" id="IPR032092">
    <property type="entry name" value="PilW"/>
</dbReference>